<accession>A0ACB9CV93</accession>
<proteinExistence type="predicted"/>
<keyword evidence="2" id="KW-1185">Reference proteome</keyword>
<name>A0ACB9CV93_CICIN</name>
<comment type="caution">
    <text evidence="1">The sequence shown here is derived from an EMBL/GenBank/DDBJ whole genome shotgun (WGS) entry which is preliminary data.</text>
</comment>
<evidence type="ECO:0000313" key="2">
    <source>
        <dbReference type="Proteomes" id="UP001055811"/>
    </source>
</evidence>
<sequence>MGTVTGISDMDSVRWKSSQWRNLQTQNDDRLKSLKPSMASKRLFSVKFKEVVSSQHMEIQVMELPNPSEVWSIAKAKLKEGDTLIEHVIEKAVIEKKRMALERALQRKTIQWQKTPEEIKLEPGNGTRREIVGFNWESCRKKWYFDLAPKATDLSRCGITAVWLPPPTESVAPQGYMPSDLYNLYSAYGTPRRAQALGDVVLNHRCVHKQSRNGVWNIFREKLPWGPEAIVCDDRVFRGRGNPSKVTTKSAVFKDKTLKIILYAIAMVDYGQDAGESCKDILKTTEGIDRLALYHSSVGRQVAFNSACIVCVCMTLLETCYLSNICCITWLFRFPNALGALIYPIYGQGELPQAFCRRAAVKGCLYVLRMPVISILLNKDSGNYRGVKLVSGQELTSDKLATSIRILQLGSNLAVCPSGMFVFYISVVCYDALEGKKSLRAAIDGLFSVHTDQTDSNEFKPSLHRRLGFSALVCVAVVSDSGGGAGRTSTMVSEGIIEKRTTLAVIGMYLLATSIIIVILGHLTWIYSSIQQ</sequence>
<organism evidence="1 2">
    <name type="scientific">Cichorium intybus</name>
    <name type="common">Chicory</name>
    <dbReference type="NCBI Taxonomy" id="13427"/>
    <lineage>
        <taxon>Eukaryota</taxon>
        <taxon>Viridiplantae</taxon>
        <taxon>Streptophyta</taxon>
        <taxon>Embryophyta</taxon>
        <taxon>Tracheophyta</taxon>
        <taxon>Spermatophyta</taxon>
        <taxon>Magnoliopsida</taxon>
        <taxon>eudicotyledons</taxon>
        <taxon>Gunneridae</taxon>
        <taxon>Pentapetalae</taxon>
        <taxon>asterids</taxon>
        <taxon>campanulids</taxon>
        <taxon>Asterales</taxon>
        <taxon>Asteraceae</taxon>
        <taxon>Cichorioideae</taxon>
        <taxon>Cichorieae</taxon>
        <taxon>Cichoriinae</taxon>
        <taxon>Cichorium</taxon>
    </lineage>
</organism>
<protein>
    <submittedName>
        <fullName evidence="1">Uncharacterized protein</fullName>
    </submittedName>
</protein>
<dbReference type="Proteomes" id="UP001055811">
    <property type="component" value="Linkage Group LG05"/>
</dbReference>
<gene>
    <name evidence="1" type="ORF">L2E82_28235</name>
</gene>
<reference evidence="1 2" key="2">
    <citation type="journal article" date="2022" name="Mol. Ecol. Resour.">
        <title>The genomes of chicory, endive, great burdock and yacon provide insights into Asteraceae paleo-polyploidization history and plant inulin production.</title>
        <authorList>
            <person name="Fan W."/>
            <person name="Wang S."/>
            <person name="Wang H."/>
            <person name="Wang A."/>
            <person name="Jiang F."/>
            <person name="Liu H."/>
            <person name="Zhao H."/>
            <person name="Xu D."/>
            <person name="Zhang Y."/>
        </authorList>
    </citation>
    <scope>NUCLEOTIDE SEQUENCE [LARGE SCALE GENOMIC DNA]</scope>
    <source>
        <strain evidence="2">cv. Punajuju</strain>
        <tissue evidence="1">Leaves</tissue>
    </source>
</reference>
<evidence type="ECO:0000313" key="1">
    <source>
        <dbReference type="EMBL" id="KAI3738212.1"/>
    </source>
</evidence>
<reference evidence="2" key="1">
    <citation type="journal article" date="2022" name="Mol. Ecol. Resour.">
        <title>The genomes of chicory, endive, great burdock and yacon provide insights into Asteraceae palaeo-polyploidization history and plant inulin production.</title>
        <authorList>
            <person name="Fan W."/>
            <person name="Wang S."/>
            <person name="Wang H."/>
            <person name="Wang A."/>
            <person name="Jiang F."/>
            <person name="Liu H."/>
            <person name="Zhao H."/>
            <person name="Xu D."/>
            <person name="Zhang Y."/>
        </authorList>
    </citation>
    <scope>NUCLEOTIDE SEQUENCE [LARGE SCALE GENOMIC DNA]</scope>
    <source>
        <strain evidence="2">cv. Punajuju</strain>
    </source>
</reference>
<dbReference type="EMBL" id="CM042013">
    <property type="protein sequence ID" value="KAI3738212.1"/>
    <property type="molecule type" value="Genomic_DNA"/>
</dbReference>